<evidence type="ECO:0000256" key="5">
    <source>
        <dbReference type="ARBA" id="ARBA00023139"/>
    </source>
</evidence>
<reference evidence="8 9" key="1">
    <citation type="submission" date="2016-12" db="EMBL/GenBank/DDBJ databases">
        <title>Genome sequencing of Methylocaldum marinum.</title>
        <authorList>
            <person name="Takeuchi M."/>
            <person name="Kamagata Y."/>
            <person name="Hiraoka S."/>
            <person name="Oshima K."/>
            <person name="Hattori M."/>
            <person name="Iwasaki W."/>
        </authorList>
    </citation>
    <scope>NUCLEOTIDE SEQUENCE [LARGE SCALE GENOMIC DNA]</scope>
    <source>
        <strain evidence="8 9">S8</strain>
    </source>
</reference>
<keyword evidence="9" id="KW-1185">Reference proteome</keyword>
<evidence type="ECO:0000256" key="2">
    <source>
        <dbReference type="ARBA" id="ARBA00022475"/>
    </source>
</evidence>
<dbReference type="KEGG" id="mmai:sS8_5289"/>
<protein>
    <recommendedName>
        <fullName evidence="10">Entericidin EcnAB</fullName>
    </recommendedName>
</protein>
<keyword evidence="3" id="KW-0732">Signal</keyword>
<dbReference type="EMBL" id="AP017928">
    <property type="protein sequence ID" value="BBA37209.1"/>
    <property type="molecule type" value="Genomic_DNA"/>
</dbReference>
<dbReference type="Pfam" id="PF08085">
    <property type="entry name" value="Entericidin"/>
    <property type="match status" value="1"/>
</dbReference>
<evidence type="ECO:0000256" key="6">
    <source>
        <dbReference type="ARBA" id="ARBA00023288"/>
    </source>
</evidence>
<dbReference type="AlphaFoldDB" id="A0A250L388"/>
<evidence type="ECO:0000256" key="1">
    <source>
        <dbReference type="ARBA" id="ARBA00010296"/>
    </source>
</evidence>
<organism evidence="8 9">
    <name type="scientific">Methylocaldum marinum</name>
    <dbReference type="NCBI Taxonomy" id="1432792"/>
    <lineage>
        <taxon>Bacteria</taxon>
        <taxon>Pseudomonadati</taxon>
        <taxon>Pseudomonadota</taxon>
        <taxon>Gammaproteobacteria</taxon>
        <taxon>Methylococcales</taxon>
        <taxon>Methylococcaceae</taxon>
        <taxon>Methylocaldum</taxon>
    </lineage>
</organism>
<dbReference type="Proteomes" id="UP000266313">
    <property type="component" value="Chromosome"/>
</dbReference>
<accession>A0A250L388</accession>
<keyword evidence="5" id="KW-0564">Palmitate</keyword>
<feature type="transmembrane region" description="Helical" evidence="7">
    <location>
        <begin position="14"/>
        <end position="33"/>
    </location>
</feature>
<evidence type="ECO:0000256" key="7">
    <source>
        <dbReference type="SAM" id="Phobius"/>
    </source>
</evidence>
<gene>
    <name evidence="8" type="ORF">sS8_5289</name>
</gene>
<sequence length="52" mass="5857">MLWGIFVRNFASSILVWLMIAVLAGCNTVSGFGKDVQKLGRKMEEAADRRNR</sequence>
<evidence type="ECO:0000256" key="4">
    <source>
        <dbReference type="ARBA" id="ARBA00023136"/>
    </source>
</evidence>
<evidence type="ECO:0000313" key="8">
    <source>
        <dbReference type="EMBL" id="BBA37209.1"/>
    </source>
</evidence>
<keyword evidence="6" id="KW-0449">Lipoprotein</keyword>
<keyword evidence="7" id="KW-1133">Transmembrane helix</keyword>
<evidence type="ECO:0008006" key="10">
    <source>
        <dbReference type="Google" id="ProtNLM"/>
    </source>
</evidence>
<name>A0A250L388_9GAMM</name>
<evidence type="ECO:0000313" key="9">
    <source>
        <dbReference type="Proteomes" id="UP000266313"/>
    </source>
</evidence>
<dbReference type="InterPro" id="IPR012556">
    <property type="entry name" value="Entericidin"/>
</dbReference>
<proteinExistence type="inferred from homology"/>
<keyword evidence="4 7" id="KW-0472">Membrane</keyword>
<evidence type="ECO:0000256" key="3">
    <source>
        <dbReference type="ARBA" id="ARBA00022729"/>
    </source>
</evidence>
<dbReference type="GO" id="GO:0016020">
    <property type="term" value="C:membrane"/>
    <property type="evidence" value="ECO:0007669"/>
    <property type="project" value="InterPro"/>
</dbReference>
<keyword evidence="7" id="KW-0812">Transmembrane</keyword>
<dbReference type="GO" id="GO:0009636">
    <property type="term" value="P:response to toxic substance"/>
    <property type="evidence" value="ECO:0007669"/>
    <property type="project" value="InterPro"/>
</dbReference>
<comment type="similarity">
    <text evidence="1">Belongs to the EcnA/EcnB lipoprotein family.</text>
</comment>
<keyword evidence="2" id="KW-1003">Cell membrane</keyword>